<gene>
    <name evidence="5" type="ORF">LCGC14_0840280</name>
</gene>
<dbReference type="GO" id="GO:0016491">
    <property type="term" value="F:oxidoreductase activity"/>
    <property type="evidence" value="ECO:0007669"/>
    <property type="project" value="UniProtKB-KW"/>
</dbReference>
<dbReference type="PANTHER" id="PTHR43401">
    <property type="entry name" value="L-THREONINE 3-DEHYDROGENASE"/>
    <property type="match status" value="1"/>
</dbReference>
<dbReference type="InterPro" id="IPR002328">
    <property type="entry name" value="ADH_Zn_CS"/>
</dbReference>
<dbReference type="AlphaFoldDB" id="A0A0F9SKS3"/>
<evidence type="ECO:0000256" key="3">
    <source>
        <dbReference type="ARBA" id="ARBA00023002"/>
    </source>
</evidence>
<evidence type="ECO:0000256" key="2">
    <source>
        <dbReference type="ARBA" id="ARBA00022833"/>
    </source>
</evidence>
<keyword evidence="1" id="KW-0479">Metal-binding</keyword>
<evidence type="ECO:0000313" key="5">
    <source>
        <dbReference type="EMBL" id="KKN29823.1"/>
    </source>
</evidence>
<dbReference type="EMBL" id="LAZR01002455">
    <property type="protein sequence ID" value="KKN29823.1"/>
    <property type="molecule type" value="Genomic_DNA"/>
</dbReference>
<dbReference type="Pfam" id="PF08240">
    <property type="entry name" value="ADH_N"/>
    <property type="match status" value="1"/>
</dbReference>
<name>A0A0F9SKS3_9ZZZZ</name>
<dbReference type="PANTHER" id="PTHR43401:SF2">
    <property type="entry name" value="L-THREONINE 3-DEHYDROGENASE"/>
    <property type="match status" value="1"/>
</dbReference>
<comment type="caution">
    <text evidence="5">The sequence shown here is derived from an EMBL/GenBank/DDBJ whole genome shotgun (WGS) entry which is preliminary data.</text>
</comment>
<dbReference type="SUPFAM" id="SSF50129">
    <property type="entry name" value="GroES-like"/>
    <property type="match status" value="1"/>
</dbReference>
<dbReference type="PROSITE" id="PS00059">
    <property type="entry name" value="ADH_ZINC"/>
    <property type="match status" value="1"/>
</dbReference>
<dbReference type="InterPro" id="IPR011032">
    <property type="entry name" value="GroES-like_sf"/>
</dbReference>
<proteinExistence type="predicted"/>
<dbReference type="GO" id="GO:0008270">
    <property type="term" value="F:zinc ion binding"/>
    <property type="evidence" value="ECO:0007669"/>
    <property type="project" value="InterPro"/>
</dbReference>
<accession>A0A0F9SKS3</accession>
<evidence type="ECO:0000259" key="4">
    <source>
        <dbReference type="Pfam" id="PF08240"/>
    </source>
</evidence>
<keyword evidence="2" id="KW-0862">Zinc</keyword>
<evidence type="ECO:0000256" key="1">
    <source>
        <dbReference type="ARBA" id="ARBA00022723"/>
    </source>
</evidence>
<dbReference type="InterPro" id="IPR050129">
    <property type="entry name" value="Zn_alcohol_dh"/>
</dbReference>
<feature type="non-terminal residue" evidence="5">
    <location>
        <position position="90"/>
    </location>
</feature>
<protein>
    <recommendedName>
        <fullName evidence="4">Alcohol dehydrogenase-like N-terminal domain-containing protein</fullName>
    </recommendedName>
</protein>
<keyword evidence="3" id="KW-0560">Oxidoreductase</keyword>
<dbReference type="Gene3D" id="3.90.180.10">
    <property type="entry name" value="Medium-chain alcohol dehydrogenases, catalytic domain"/>
    <property type="match status" value="1"/>
</dbReference>
<reference evidence="5" key="1">
    <citation type="journal article" date="2015" name="Nature">
        <title>Complex archaea that bridge the gap between prokaryotes and eukaryotes.</title>
        <authorList>
            <person name="Spang A."/>
            <person name="Saw J.H."/>
            <person name="Jorgensen S.L."/>
            <person name="Zaremba-Niedzwiedzka K."/>
            <person name="Martijn J."/>
            <person name="Lind A.E."/>
            <person name="van Eijk R."/>
            <person name="Schleper C."/>
            <person name="Guy L."/>
            <person name="Ettema T.J."/>
        </authorList>
    </citation>
    <scope>NUCLEOTIDE SEQUENCE</scope>
</reference>
<dbReference type="InterPro" id="IPR013154">
    <property type="entry name" value="ADH-like_N"/>
</dbReference>
<organism evidence="5">
    <name type="scientific">marine sediment metagenome</name>
    <dbReference type="NCBI Taxonomy" id="412755"/>
    <lineage>
        <taxon>unclassified sequences</taxon>
        <taxon>metagenomes</taxon>
        <taxon>ecological metagenomes</taxon>
    </lineage>
</organism>
<sequence length="90" mass="9733">MKAVRFYGQEDIRVEDIPSPSPEPGGLLVKVQACAICGTDLKMYYKGNPRIKPPQTIGHEFVGEIVEMGRGASGFEVSERVTMATSISCG</sequence>
<feature type="domain" description="Alcohol dehydrogenase-like N-terminal" evidence="4">
    <location>
        <begin position="24"/>
        <end position="89"/>
    </location>
</feature>